<keyword evidence="4" id="KW-0472">Membrane</keyword>
<dbReference type="GO" id="GO:0016757">
    <property type="term" value="F:glycosyltransferase activity"/>
    <property type="evidence" value="ECO:0007669"/>
    <property type="project" value="UniProtKB-KW"/>
</dbReference>
<evidence type="ECO:0000256" key="3">
    <source>
        <dbReference type="ARBA" id="ARBA00022679"/>
    </source>
</evidence>
<dbReference type="PANTHER" id="PTHR43630:SF1">
    <property type="entry name" value="POLY-BETA-1,6-N-ACETYL-D-GLUCOSAMINE SYNTHASE"/>
    <property type="match status" value="1"/>
</dbReference>
<keyword evidence="4" id="KW-0812">Transmembrane</keyword>
<dbReference type="Pfam" id="PF13641">
    <property type="entry name" value="Glyco_tranf_2_3"/>
    <property type="match status" value="1"/>
</dbReference>
<dbReference type="CDD" id="cd06423">
    <property type="entry name" value="CESA_like"/>
    <property type="match status" value="1"/>
</dbReference>
<reference evidence="5" key="1">
    <citation type="submission" date="2020-01" db="EMBL/GenBank/DDBJ databases">
        <title>Vaginal microbiome of pregnant Indian women: Insights into the genome of dominants Lactobacillus species.</title>
        <authorList>
            <person name="Das B."/>
            <person name="Mehta O."/>
            <person name="Ghosh T.S."/>
            <person name="Kothidar A."/>
            <person name="Gowtham M.R."/>
            <person name="Mitra R."/>
            <person name="Kshetrapal P."/>
            <person name="Wadhwa N."/>
            <person name="Thiruvengadam R."/>
            <person name="Nair G.B."/>
            <person name="Bhatnagar S."/>
            <person name="Das B."/>
        </authorList>
    </citation>
    <scope>NUCLEOTIDE SEQUENCE</scope>
    <source>
        <strain evidence="5">Indica</strain>
    </source>
</reference>
<gene>
    <name evidence="5" type="ORF">GWG61_05465</name>
</gene>
<name>A0A6B2G0A5_9LACO</name>
<comment type="caution">
    <text evidence="5">The sequence shown here is derived from an EMBL/GenBank/DDBJ whole genome shotgun (WGS) entry which is preliminary data.</text>
</comment>
<keyword evidence="4" id="KW-1133">Transmembrane helix</keyword>
<dbReference type="RefSeq" id="WP_162014032.1">
    <property type="nucleotide sequence ID" value="NZ_CAZZQF010000001.1"/>
</dbReference>
<feature type="transmembrane region" description="Helical" evidence="4">
    <location>
        <begin position="358"/>
        <end position="377"/>
    </location>
</feature>
<evidence type="ECO:0000256" key="1">
    <source>
        <dbReference type="ARBA" id="ARBA00006739"/>
    </source>
</evidence>
<comment type="similarity">
    <text evidence="1">Belongs to the glycosyltransferase 2 family.</text>
</comment>
<feature type="transmembrane region" description="Helical" evidence="4">
    <location>
        <begin position="389"/>
        <end position="411"/>
    </location>
</feature>
<dbReference type="SUPFAM" id="SSF53448">
    <property type="entry name" value="Nucleotide-diphospho-sugar transferases"/>
    <property type="match status" value="1"/>
</dbReference>
<dbReference type="PANTHER" id="PTHR43630">
    <property type="entry name" value="POLY-BETA-1,6-N-ACETYL-D-GLUCOSAMINE SYNTHASE"/>
    <property type="match status" value="1"/>
</dbReference>
<evidence type="ECO:0000313" key="5">
    <source>
        <dbReference type="EMBL" id="NDJ73946.1"/>
    </source>
</evidence>
<sequence length="435" mass="50238">MLNDFLAVSTLVSIWFSLLASLVTLYGATCFWLKYSKKVISITPLKRYPTITIVVPAHNEEVVIANTTKGILNLNYPASKIELLLYADNCQDKTAAEMRKATDLPQYRYRNVQIIERHGSGGKADVLNDALKITQGEYICVYDADALPEQNALYFLVKKVLENPQRYMATFGRNKTRNAKQNFLTKCINQEVIVSQRLQHVGVWNLFKIGRIPGTNFIINTEYVKKIGGWQSGALTEDTEISFRIMEDGYLIALAYNSEAFEQEPEHLRDYYYQRLRWAKGNYQVVMNNFKHLFDKSNWRVKLETFYLTCTFFWFNLAVILSDIIFFVDLGCIIARFFNPEIPIIFAMNSNILLMQLLLINWLLMILLYVIQINLALATQYGQATSDQIWLALVSYFTYSQLFIAISLQAVCSVIGDKLFRRDGTKWVKTKRFAD</sequence>
<keyword evidence="3 5" id="KW-0808">Transferase</keyword>
<evidence type="ECO:0000256" key="4">
    <source>
        <dbReference type="SAM" id="Phobius"/>
    </source>
</evidence>
<dbReference type="InterPro" id="IPR029044">
    <property type="entry name" value="Nucleotide-diphossugar_trans"/>
</dbReference>
<evidence type="ECO:0000256" key="2">
    <source>
        <dbReference type="ARBA" id="ARBA00022676"/>
    </source>
</evidence>
<proteinExistence type="inferred from homology"/>
<dbReference type="AlphaFoldDB" id="A0A6B2G0A5"/>
<accession>A0A6B2G0A5</accession>
<feature type="transmembrane region" description="Helical" evidence="4">
    <location>
        <begin position="306"/>
        <end position="338"/>
    </location>
</feature>
<organism evidence="5">
    <name type="scientific">Lactobacillus paragasseri</name>
    <dbReference type="NCBI Taxonomy" id="2107999"/>
    <lineage>
        <taxon>Bacteria</taxon>
        <taxon>Bacillati</taxon>
        <taxon>Bacillota</taxon>
        <taxon>Bacilli</taxon>
        <taxon>Lactobacillales</taxon>
        <taxon>Lactobacillaceae</taxon>
        <taxon>Lactobacillus</taxon>
    </lineage>
</organism>
<dbReference type="Gene3D" id="3.90.550.10">
    <property type="entry name" value="Spore Coat Polysaccharide Biosynthesis Protein SpsA, Chain A"/>
    <property type="match status" value="1"/>
</dbReference>
<protein>
    <submittedName>
        <fullName evidence="5">Glycosyltransferase</fullName>
    </submittedName>
</protein>
<keyword evidence="2" id="KW-0328">Glycosyltransferase</keyword>
<dbReference type="EMBL" id="JAADJO010000010">
    <property type="protein sequence ID" value="NDJ73946.1"/>
    <property type="molecule type" value="Genomic_DNA"/>
</dbReference>
<feature type="transmembrane region" description="Helical" evidence="4">
    <location>
        <begin position="12"/>
        <end position="33"/>
    </location>
</feature>